<organism evidence="2">
    <name type="scientific">marine sediment metagenome</name>
    <dbReference type="NCBI Taxonomy" id="412755"/>
    <lineage>
        <taxon>unclassified sequences</taxon>
        <taxon>metagenomes</taxon>
        <taxon>ecological metagenomes</taxon>
    </lineage>
</organism>
<dbReference type="PROSITE" id="PS50926">
    <property type="entry name" value="TRAM"/>
    <property type="match status" value="1"/>
</dbReference>
<evidence type="ECO:0000259" key="1">
    <source>
        <dbReference type="PROSITE" id="PS50926"/>
    </source>
</evidence>
<feature type="non-terminal residue" evidence="2">
    <location>
        <position position="1"/>
    </location>
</feature>
<comment type="caution">
    <text evidence="2">The sequence shown here is derived from an EMBL/GenBank/DDBJ whole genome shotgun (WGS) entry which is preliminary data.</text>
</comment>
<name>X1JE32_9ZZZZ</name>
<feature type="domain" description="TRAM" evidence="1">
    <location>
        <begin position="1"/>
        <end position="62"/>
    </location>
</feature>
<evidence type="ECO:0000313" key="2">
    <source>
        <dbReference type="EMBL" id="GAH76594.1"/>
    </source>
</evidence>
<protein>
    <recommendedName>
        <fullName evidence="1">TRAM domain-containing protein</fullName>
    </recommendedName>
</protein>
<proteinExistence type="predicted"/>
<dbReference type="InterPro" id="IPR002792">
    <property type="entry name" value="TRAM_dom"/>
</dbReference>
<reference evidence="2" key="1">
    <citation type="journal article" date="2014" name="Front. Microbiol.">
        <title>High frequency of phylogenetically diverse reductive dehalogenase-homologous genes in deep subseafloor sedimentary metagenomes.</title>
        <authorList>
            <person name="Kawai M."/>
            <person name="Futagami T."/>
            <person name="Toyoda A."/>
            <person name="Takaki Y."/>
            <person name="Nishi S."/>
            <person name="Hori S."/>
            <person name="Arai W."/>
            <person name="Tsubouchi T."/>
            <person name="Morono Y."/>
            <person name="Uchiyama I."/>
            <person name="Ito T."/>
            <person name="Fujiyama A."/>
            <person name="Inagaki F."/>
            <person name="Takami H."/>
        </authorList>
    </citation>
    <scope>NUCLEOTIDE SEQUENCE</scope>
    <source>
        <strain evidence="2">Expedition CK06-06</strain>
    </source>
</reference>
<dbReference type="Pfam" id="PF01938">
    <property type="entry name" value="TRAM"/>
    <property type="match status" value="1"/>
</dbReference>
<dbReference type="AlphaFoldDB" id="X1JE32"/>
<sequence length="76" mass="8194">IGKTGTIVLVEKESKKSSSQWAGRTDGNKWVVFDKESARIKDFVCVQVDSTHGVALKGHIVIPVNLSGQEAYHAAA</sequence>
<accession>X1JE32</accession>
<gene>
    <name evidence="2" type="ORF">S03H2_67485</name>
</gene>
<dbReference type="EMBL" id="BARU01044194">
    <property type="protein sequence ID" value="GAH76594.1"/>
    <property type="molecule type" value="Genomic_DNA"/>
</dbReference>